<feature type="compositionally biased region" description="Polar residues" evidence="6">
    <location>
        <begin position="11"/>
        <end position="22"/>
    </location>
</feature>
<evidence type="ECO:0000256" key="5">
    <source>
        <dbReference type="RuleBase" id="RU362125"/>
    </source>
</evidence>
<name>A0A5C6BEZ7_9BACT</name>
<keyword evidence="11" id="KW-1185">Reference proteome</keyword>
<feature type="region of interest" description="Disordered" evidence="6">
    <location>
        <begin position="1"/>
        <end position="43"/>
    </location>
</feature>
<proteinExistence type="inferred from homology"/>
<dbReference type="Pfam" id="PF02770">
    <property type="entry name" value="Acyl-CoA_dh_M"/>
    <property type="match status" value="1"/>
</dbReference>
<evidence type="ECO:0000256" key="3">
    <source>
        <dbReference type="ARBA" id="ARBA00022630"/>
    </source>
</evidence>
<feature type="domain" description="Acyl-CoA dehydrogenase/oxidase N-terminal" evidence="9">
    <location>
        <begin position="134"/>
        <end position="219"/>
    </location>
</feature>
<reference evidence="10 11" key="1">
    <citation type="journal article" date="2020" name="Antonie Van Leeuwenhoek">
        <title>Rhodopirellula heiligendammensis sp. nov., Rhodopirellula pilleata sp. nov., and Rhodopirellula solitaria sp. nov. isolated from natural or artificial marine surfaces in Northern Germany and California, USA, and emended description of the genus Rhodopirellula.</title>
        <authorList>
            <person name="Kallscheuer N."/>
            <person name="Wiegand S."/>
            <person name="Jogler M."/>
            <person name="Boedeker C."/>
            <person name="Peeters S.H."/>
            <person name="Rast P."/>
            <person name="Heuer A."/>
            <person name="Jetten M.S.M."/>
            <person name="Rohde M."/>
            <person name="Jogler C."/>
        </authorList>
    </citation>
    <scope>NUCLEOTIDE SEQUENCE [LARGE SCALE GENOMIC DNA]</scope>
    <source>
        <strain evidence="10 11">Poly21</strain>
    </source>
</reference>
<protein>
    <submittedName>
        <fullName evidence="10">Acyl-CoA dehydrogenase</fullName>
        <ecNumber evidence="10">1.3.99.-</ecNumber>
    </submittedName>
</protein>
<dbReference type="AlphaFoldDB" id="A0A5C6BEZ7"/>
<dbReference type="SUPFAM" id="SSF47203">
    <property type="entry name" value="Acyl-CoA dehydrogenase C-terminal domain-like"/>
    <property type="match status" value="1"/>
</dbReference>
<evidence type="ECO:0000256" key="2">
    <source>
        <dbReference type="ARBA" id="ARBA00009347"/>
    </source>
</evidence>
<evidence type="ECO:0000259" key="7">
    <source>
        <dbReference type="Pfam" id="PF00441"/>
    </source>
</evidence>
<keyword evidence="5 10" id="KW-0560">Oxidoreductase</keyword>
<evidence type="ECO:0000256" key="4">
    <source>
        <dbReference type="ARBA" id="ARBA00022827"/>
    </source>
</evidence>
<evidence type="ECO:0000256" key="6">
    <source>
        <dbReference type="SAM" id="MobiDB-lite"/>
    </source>
</evidence>
<dbReference type="GO" id="GO:0003995">
    <property type="term" value="F:acyl-CoA dehydrogenase activity"/>
    <property type="evidence" value="ECO:0007669"/>
    <property type="project" value="InterPro"/>
</dbReference>
<comment type="caution">
    <text evidence="10">The sequence shown here is derived from an EMBL/GenBank/DDBJ whole genome shotgun (WGS) entry which is preliminary data.</text>
</comment>
<evidence type="ECO:0000256" key="1">
    <source>
        <dbReference type="ARBA" id="ARBA00001974"/>
    </source>
</evidence>
<feature type="domain" description="Acyl-CoA dehydrogenase/oxidase C-terminal" evidence="7">
    <location>
        <begin position="329"/>
        <end position="471"/>
    </location>
</feature>
<dbReference type="InterPro" id="IPR046373">
    <property type="entry name" value="Acyl-CoA_Oxase/DH_mid-dom_sf"/>
</dbReference>
<dbReference type="PANTHER" id="PTHR43884:SF12">
    <property type="entry name" value="ISOVALERYL-COA DEHYDROGENASE, MITOCHONDRIAL-RELATED"/>
    <property type="match status" value="1"/>
</dbReference>
<organism evidence="10 11">
    <name type="scientific">Allorhodopirellula heiligendammensis</name>
    <dbReference type="NCBI Taxonomy" id="2714739"/>
    <lineage>
        <taxon>Bacteria</taxon>
        <taxon>Pseudomonadati</taxon>
        <taxon>Planctomycetota</taxon>
        <taxon>Planctomycetia</taxon>
        <taxon>Pirellulales</taxon>
        <taxon>Pirellulaceae</taxon>
        <taxon>Allorhodopirellula</taxon>
    </lineage>
</organism>
<dbReference type="Pfam" id="PF00441">
    <property type="entry name" value="Acyl-CoA_dh_1"/>
    <property type="match status" value="1"/>
</dbReference>
<dbReference type="InterPro" id="IPR006091">
    <property type="entry name" value="Acyl-CoA_Oxase/DH_mid-dom"/>
</dbReference>
<dbReference type="InterPro" id="IPR013786">
    <property type="entry name" value="AcylCoA_DH/ox_N"/>
</dbReference>
<dbReference type="InterPro" id="IPR006089">
    <property type="entry name" value="Acyl-CoA_DH_CS"/>
</dbReference>
<dbReference type="EC" id="1.3.99.-" evidence="10"/>
<sequence length="669" mass="73213">MSTDFRDEPSTEQPTHPSSTPASGDAEGTPTPHNKKPAKADSFAEVALRLGGASADEAKRTGVLDSADDEVEALFAPRYQTVNSPVHRAVWEKQNDTALFESIPLRSSPSVALVVEQALTIVRKHRNEETLFGSDGKITNKVIAELGSVGYWGLLVDRDYGGSGATMREFADMITRMATIDPTVAGLASVHGCIGAVDPVRSFGNEEQKSRFLPKLADGRALSAFALTEPGAGSDLTALRTTAVLDGDEYVVNGEKLFITNAVPGRTIGLVCKINGEPSVLVVDLPMETDDSFSLNRYDIYALRRAHNNGLVFRNFRVPKENLLVPSQGDGLTIAYHGLNLGRVSLCANAAGAMRWMLAEILPWAAYRETYGLAIERRELVRRRVGRLAGMIVACDALTAWCAGLLDQGYRGEMECIIAKIFGSEMQKEAAIELFMKTHGGRSFLKGHLFGDNVHDFLAPCIYEGEGEMLGMAFFKSMVKQHGKEYFEPIGHALNDLGVKAPNPFNPTHAWALRKPMMKYAGWYASQSLRSAHWSHEHVANAELQEHVLFARQYLSSSGLNVSGTMRKYQLKLADRQCRMSALSLDIQSAVVVLVTSLYASRSQDATTRAAGDVVCRELRRKMLGGKESDRDFRLVTQLGATIAEQGWSALEGVQSGEILMPYKEESES</sequence>
<evidence type="ECO:0000259" key="8">
    <source>
        <dbReference type="Pfam" id="PF02770"/>
    </source>
</evidence>
<dbReference type="OrthoDB" id="9802447at2"/>
<dbReference type="SUPFAM" id="SSF56645">
    <property type="entry name" value="Acyl-CoA dehydrogenase NM domain-like"/>
    <property type="match status" value="1"/>
</dbReference>
<gene>
    <name evidence="10" type="primary">mmgC</name>
    <name evidence="10" type="ORF">Poly21_54230</name>
</gene>
<dbReference type="PROSITE" id="PS00072">
    <property type="entry name" value="ACYL_COA_DH_1"/>
    <property type="match status" value="1"/>
</dbReference>
<evidence type="ECO:0000313" key="10">
    <source>
        <dbReference type="EMBL" id="TWU09876.1"/>
    </source>
</evidence>
<comment type="similarity">
    <text evidence="2 5">Belongs to the acyl-CoA dehydrogenase family.</text>
</comment>
<evidence type="ECO:0000259" key="9">
    <source>
        <dbReference type="Pfam" id="PF02771"/>
    </source>
</evidence>
<evidence type="ECO:0000313" key="11">
    <source>
        <dbReference type="Proteomes" id="UP000319908"/>
    </source>
</evidence>
<dbReference type="CDD" id="cd00567">
    <property type="entry name" value="ACAD"/>
    <property type="match status" value="1"/>
</dbReference>
<dbReference type="Gene3D" id="1.20.140.10">
    <property type="entry name" value="Butyryl-CoA Dehydrogenase, subunit A, domain 3"/>
    <property type="match status" value="1"/>
</dbReference>
<dbReference type="EMBL" id="SJPU01000006">
    <property type="protein sequence ID" value="TWU09876.1"/>
    <property type="molecule type" value="Genomic_DNA"/>
</dbReference>
<accession>A0A5C6BEZ7</accession>
<dbReference type="Pfam" id="PF02771">
    <property type="entry name" value="Acyl-CoA_dh_N"/>
    <property type="match status" value="1"/>
</dbReference>
<feature type="domain" description="Acyl-CoA oxidase/dehydrogenase middle" evidence="8">
    <location>
        <begin position="224"/>
        <end position="314"/>
    </location>
</feature>
<dbReference type="InterPro" id="IPR009075">
    <property type="entry name" value="AcylCo_DH/oxidase_C"/>
</dbReference>
<dbReference type="InterPro" id="IPR036250">
    <property type="entry name" value="AcylCo_DH-like_C"/>
</dbReference>
<dbReference type="InterPro" id="IPR009100">
    <property type="entry name" value="AcylCoA_DH/oxidase_NM_dom_sf"/>
</dbReference>
<comment type="cofactor">
    <cofactor evidence="1 5">
        <name>FAD</name>
        <dbReference type="ChEBI" id="CHEBI:57692"/>
    </cofactor>
</comment>
<keyword evidence="3 5" id="KW-0285">Flavoprotein</keyword>
<dbReference type="Gene3D" id="2.40.110.10">
    <property type="entry name" value="Butyryl-CoA Dehydrogenase, subunit A, domain 2"/>
    <property type="match status" value="1"/>
</dbReference>
<dbReference type="Proteomes" id="UP000319908">
    <property type="component" value="Unassembled WGS sequence"/>
</dbReference>
<dbReference type="Gene3D" id="1.10.540.10">
    <property type="entry name" value="Acyl-CoA dehydrogenase/oxidase, N-terminal domain"/>
    <property type="match status" value="1"/>
</dbReference>
<dbReference type="RefSeq" id="WP_146409852.1">
    <property type="nucleotide sequence ID" value="NZ_SJPU01000006.1"/>
</dbReference>
<dbReference type="PANTHER" id="PTHR43884">
    <property type="entry name" value="ACYL-COA DEHYDROGENASE"/>
    <property type="match status" value="1"/>
</dbReference>
<dbReference type="GO" id="GO:0050660">
    <property type="term" value="F:flavin adenine dinucleotide binding"/>
    <property type="evidence" value="ECO:0007669"/>
    <property type="project" value="InterPro"/>
</dbReference>
<dbReference type="InterPro" id="IPR037069">
    <property type="entry name" value="AcylCoA_DH/ox_N_sf"/>
</dbReference>
<keyword evidence="4 5" id="KW-0274">FAD</keyword>